<proteinExistence type="predicted"/>
<organism evidence="2 3">
    <name type="scientific">Deinococcus reticulitermitis</name>
    <dbReference type="NCBI Taxonomy" id="856736"/>
    <lineage>
        <taxon>Bacteria</taxon>
        <taxon>Thermotogati</taxon>
        <taxon>Deinococcota</taxon>
        <taxon>Deinococci</taxon>
        <taxon>Deinococcales</taxon>
        <taxon>Deinococcaceae</taxon>
        <taxon>Deinococcus</taxon>
    </lineage>
</organism>
<dbReference type="NCBIfam" id="TIGR01509">
    <property type="entry name" value="HAD-SF-IA-v3"/>
    <property type="match status" value="1"/>
</dbReference>
<keyword evidence="1 2" id="KW-0378">Hydrolase</keyword>
<accession>A0A1H7A963</accession>
<keyword evidence="3" id="KW-1185">Reference proteome</keyword>
<dbReference type="Proteomes" id="UP000199223">
    <property type="component" value="Unassembled WGS sequence"/>
</dbReference>
<dbReference type="Pfam" id="PF00702">
    <property type="entry name" value="Hydrolase"/>
    <property type="match status" value="1"/>
</dbReference>
<dbReference type="Gene3D" id="3.40.50.1000">
    <property type="entry name" value="HAD superfamily/HAD-like"/>
    <property type="match status" value="1"/>
</dbReference>
<dbReference type="PANTHER" id="PTHR43316:SF3">
    <property type="entry name" value="HALOACID DEHALOGENASE, TYPE II (AFU_ORTHOLOGUE AFUA_2G07750)-RELATED"/>
    <property type="match status" value="1"/>
</dbReference>
<dbReference type="InterPro" id="IPR036412">
    <property type="entry name" value="HAD-like_sf"/>
</dbReference>
<protein>
    <submittedName>
        <fullName evidence="2">Putative hydrolase of the HAD superfamily</fullName>
    </submittedName>
</protein>
<dbReference type="InterPro" id="IPR023214">
    <property type="entry name" value="HAD_sf"/>
</dbReference>
<evidence type="ECO:0000256" key="1">
    <source>
        <dbReference type="ARBA" id="ARBA00022801"/>
    </source>
</evidence>
<gene>
    <name evidence="2" type="ORF">SAMN04488058_11234</name>
</gene>
<dbReference type="OrthoDB" id="9797743at2"/>
<dbReference type="PRINTS" id="PR00413">
    <property type="entry name" value="HADHALOGNASE"/>
</dbReference>
<sequence>MPSPAPLKAVLFDRDDTLAYTDPAVYREAAQWVAARYGVGAQEAGRVLAGLWQEQADAWWDLRSLSDEEAFWERYGTELSTRLGLGPDAAPELLGAFPYERYMKPVAGTREVLEELRGRGLKIGVLSNTLPSIDRTLEAVGLSDLVDVALATCTLGVHKPEPRAFTLAAEALGVEPEEVLFVDDRPENVEAARALGMRSVLIDLEGANPKAIHHPRDVLELAGF</sequence>
<dbReference type="CDD" id="cd02603">
    <property type="entry name" value="HAD_sEH-N_like"/>
    <property type="match status" value="1"/>
</dbReference>
<dbReference type="RefSeq" id="WP_092264958.1">
    <property type="nucleotide sequence ID" value="NZ_FNZA01000012.1"/>
</dbReference>
<dbReference type="GO" id="GO:0016787">
    <property type="term" value="F:hydrolase activity"/>
    <property type="evidence" value="ECO:0007669"/>
    <property type="project" value="UniProtKB-KW"/>
</dbReference>
<dbReference type="InterPro" id="IPR006439">
    <property type="entry name" value="HAD-SF_hydro_IA"/>
</dbReference>
<dbReference type="SFLD" id="SFLDS00003">
    <property type="entry name" value="Haloacid_Dehalogenase"/>
    <property type="match status" value="1"/>
</dbReference>
<dbReference type="PANTHER" id="PTHR43316">
    <property type="entry name" value="HYDROLASE, HALOACID DELAHOGENASE-RELATED"/>
    <property type="match status" value="1"/>
</dbReference>
<name>A0A1H7A963_9DEIO</name>
<dbReference type="AlphaFoldDB" id="A0A1H7A963"/>
<dbReference type="SUPFAM" id="SSF56784">
    <property type="entry name" value="HAD-like"/>
    <property type="match status" value="1"/>
</dbReference>
<evidence type="ECO:0000313" key="2">
    <source>
        <dbReference type="EMBL" id="SEJ61948.1"/>
    </source>
</evidence>
<evidence type="ECO:0000313" key="3">
    <source>
        <dbReference type="Proteomes" id="UP000199223"/>
    </source>
</evidence>
<dbReference type="EMBL" id="FNZA01000012">
    <property type="protein sequence ID" value="SEJ61948.1"/>
    <property type="molecule type" value="Genomic_DNA"/>
</dbReference>
<dbReference type="STRING" id="856736.SAMN04488058_11234"/>
<dbReference type="InterPro" id="IPR051540">
    <property type="entry name" value="S-2-haloacid_dehalogenase"/>
</dbReference>
<reference evidence="3" key="1">
    <citation type="submission" date="2016-10" db="EMBL/GenBank/DDBJ databases">
        <authorList>
            <person name="Varghese N."/>
            <person name="Submissions S."/>
        </authorList>
    </citation>
    <scope>NUCLEOTIDE SEQUENCE [LARGE SCALE GENOMIC DNA]</scope>
    <source>
        <strain evidence="3">CGMCC 1.10218</strain>
    </source>
</reference>
<dbReference type="SFLD" id="SFLDG01129">
    <property type="entry name" value="C1.5:_HAD__Beta-PGM__Phosphata"/>
    <property type="match status" value="1"/>
</dbReference>